<dbReference type="AlphaFoldDB" id="A0A2K3MVX2"/>
<dbReference type="Proteomes" id="UP000236291">
    <property type="component" value="Unassembled WGS sequence"/>
</dbReference>
<protein>
    <submittedName>
        <fullName evidence="1">Uncharacterized protein</fullName>
    </submittedName>
</protein>
<proteinExistence type="predicted"/>
<evidence type="ECO:0000313" key="2">
    <source>
        <dbReference type="Proteomes" id="UP000236291"/>
    </source>
</evidence>
<name>A0A2K3MVX2_TRIPR</name>
<sequence>AFKNLQSLEICGGLLTDAGVKNIREIVSLTQLNLSQNCKLTDKTLELISGVLSIRCGTKSHRVLAANKLITTCSEGAAGMTALRSLNVSNSRVTNEGLQHLKPLKNLCTLSLESCKVNAAEIKKLHSTDLPNLISFRPE</sequence>
<accession>A0A2K3MVX2</accession>
<comment type="caution">
    <text evidence="1">The sequence shown here is derived from an EMBL/GenBank/DDBJ whole genome shotgun (WGS) entry which is preliminary data.</text>
</comment>
<organism evidence="1 2">
    <name type="scientific">Trifolium pratense</name>
    <name type="common">Red clover</name>
    <dbReference type="NCBI Taxonomy" id="57577"/>
    <lineage>
        <taxon>Eukaryota</taxon>
        <taxon>Viridiplantae</taxon>
        <taxon>Streptophyta</taxon>
        <taxon>Embryophyta</taxon>
        <taxon>Tracheophyta</taxon>
        <taxon>Spermatophyta</taxon>
        <taxon>Magnoliopsida</taxon>
        <taxon>eudicotyledons</taxon>
        <taxon>Gunneridae</taxon>
        <taxon>Pentapetalae</taxon>
        <taxon>rosids</taxon>
        <taxon>fabids</taxon>
        <taxon>Fabales</taxon>
        <taxon>Fabaceae</taxon>
        <taxon>Papilionoideae</taxon>
        <taxon>50 kb inversion clade</taxon>
        <taxon>NPAAA clade</taxon>
        <taxon>Hologalegina</taxon>
        <taxon>IRL clade</taxon>
        <taxon>Trifolieae</taxon>
        <taxon>Trifolium</taxon>
    </lineage>
</organism>
<dbReference type="EMBL" id="ASHM01012957">
    <property type="protein sequence ID" value="PNX94927.1"/>
    <property type="molecule type" value="Genomic_DNA"/>
</dbReference>
<dbReference type="InterPro" id="IPR032675">
    <property type="entry name" value="LRR_dom_sf"/>
</dbReference>
<reference evidence="1 2" key="2">
    <citation type="journal article" date="2017" name="Front. Plant Sci.">
        <title>Gene Classification and Mining of Molecular Markers Useful in Red Clover (Trifolium pratense) Breeding.</title>
        <authorList>
            <person name="Istvanek J."/>
            <person name="Dluhosova J."/>
            <person name="Dluhos P."/>
            <person name="Patkova L."/>
            <person name="Nedelnik J."/>
            <person name="Repkova J."/>
        </authorList>
    </citation>
    <scope>NUCLEOTIDE SEQUENCE [LARGE SCALE GENOMIC DNA]</scope>
    <source>
        <strain evidence="2">cv. Tatra</strain>
        <tissue evidence="1">Young leaves</tissue>
    </source>
</reference>
<evidence type="ECO:0000313" key="1">
    <source>
        <dbReference type="EMBL" id="PNX94927.1"/>
    </source>
</evidence>
<dbReference type="Gene3D" id="3.80.10.10">
    <property type="entry name" value="Ribonuclease Inhibitor"/>
    <property type="match status" value="1"/>
</dbReference>
<feature type="non-terminal residue" evidence="1">
    <location>
        <position position="1"/>
    </location>
</feature>
<dbReference type="SUPFAM" id="SSF52047">
    <property type="entry name" value="RNI-like"/>
    <property type="match status" value="1"/>
</dbReference>
<gene>
    <name evidence="1" type="ORF">L195_g018109</name>
</gene>
<dbReference type="STRING" id="57577.A0A2K3MVX2"/>
<reference evidence="1 2" key="1">
    <citation type="journal article" date="2014" name="Am. J. Bot.">
        <title>Genome assembly and annotation for red clover (Trifolium pratense; Fabaceae).</title>
        <authorList>
            <person name="Istvanek J."/>
            <person name="Jaros M."/>
            <person name="Krenek A."/>
            <person name="Repkova J."/>
        </authorList>
    </citation>
    <scope>NUCLEOTIDE SEQUENCE [LARGE SCALE GENOMIC DNA]</scope>
    <source>
        <strain evidence="2">cv. Tatra</strain>
        <tissue evidence="1">Young leaves</tissue>
    </source>
</reference>
<dbReference type="ExpressionAtlas" id="A0A2K3MVX2">
    <property type="expression patterns" value="baseline"/>
</dbReference>